<dbReference type="EMBL" id="CP012159">
    <property type="protein sequence ID" value="AKT38115.1"/>
    <property type="molecule type" value="Genomic_DNA"/>
</dbReference>
<dbReference type="Proteomes" id="UP000067626">
    <property type="component" value="Chromosome"/>
</dbReference>
<evidence type="ECO:0000313" key="1">
    <source>
        <dbReference type="EMBL" id="AKT38115.1"/>
    </source>
</evidence>
<accession>A0A0K1EB81</accession>
<sequence>MSEDADEARALIETYRKILVGAHKSWVLFECGTCVILMDPQGDLGEQAKLLLAQWGPVQVGTASADFSVVELEAHPGWVVTCHHPDVLNYVSHEDEDPGASDLLVGMAGRSYRGADAASLRIIHVEDKRAMAT</sequence>
<proteinExistence type="predicted"/>
<evidence type="ECO:0000313" key="2">
    <source>
        <dbReference type="Proteomes" id="UP000067626"/>
    </source>
</evidence>
<dbReference type="KEGG" id="ccro:CMC5_022570"/>
<name>A0A0K1EB81_CHOCO</name>
<dbReference type="RefSeq" id="WP_050430391.1">
    <property type="nucleotide sequence ID" value="NZ_CP012159.1"/>
</dbReference>
<organism evidence="1 2">
    <name type="scientific">Chondromyces crocatus</name>
    <dbReference type="NCBI Taxonomy" id="52"/>
    <lineage>
        <taxon>Bacteria</taxon>
        <taxon>Pseudomonadati</taxon>
        <taxon>Myxococcota</taxon>
        <taxon>Polyangia</taxon>
        <taxon>Polyangiales</taxon>
        <taxon>Polyangiaceae</taxon>
        <taxon>Chondromyces</taxon>
    </lineage>
</organism>
<dbReference type="OrthoDB" id="1447403at2"/>
<keyword evidence="2" id="KW-1185">Reference proteome</keyword>
<protein>
    <submittedName>
        <fullName evidence="1">Uncharacterized protein</fullName>
    </submittedName>
</protein>
<reference evidence="1 2" key="1">
    <citation type="submission" date="2015-07" db="EMBL/GenBank/DDBJ databases">
        <title>Genome analysis of myxobacterium Chondromyces crocatus Cm c5 reveals a high potential for natural compound synthesis and the genetic basis for the loss of fruiting body formation.</title>
        <authorList>
            <person name="Zaburannyi N."/>
            <person name="Bunk B."/>
            <person name="Maier J."/>
            <person name="Overmann J."/>
            <person name="Mueller R."/>
        </authorList>
    </citation>
    <scope>NUCLEOTIDE SEQUENCE [LARGE SCALE GENOMIC DNA]</scope>
    <source>
        <strain evidence="1 2">Cm c5</strain>
    </source>
</reference>
<gene>
    <name evidence="1" type="ORF">CMC5_022570</name>
</gene>
<dbReference type="AlphaFoldDB" id="A0A0K1EB81"/>